<keyword evidence="3" id="KW-0472">Membrane</keyword>
<dbReference type="GO" id="GO:0006508">
    <property type="term" value="P:proteolysis"/>
    <property type="evidence" value="ECO:0007669"/>
    <property type="project" value="UniProtKB-KW"/>
</dbReference>
<dbReference type="Gene3D" id="2.40.70.10">
    <property type="entry name" value="Acid Proteases"/>
    <property type="match status" value="2"/>
</dbReference>
<evidence type="ECO:0000256" key="2">
    <source>
        <dbReference type="SAM" id="MobiDB-lite"/>
    </source>
</evidence>
<gene>
    <name evidence="5" type="ORF">C8Q71DRAFT_747735</name>
</gene>
<dbReference type="InterPro" id="IPR021109">
    <property type="entry name" value="Peptidase_aspartic_dom_sf"/>
</dbReference>
<feature type="domain" description="Peptidase A1" evidence="4">
    <location>
        <begin position="118"/>
        <end position="460"/>
    </location>
</feature>
<dbReference type="GO" id="GO:0008233">
    <property type="term" value="F:peptidase activity"/>
    <property type="evidence" value="ECO:0007669"/>
    <property type="project" value="UniProtKB-KW"/>
</dbReference>
<evidence type="ECO:0000256" key="1">
    <source>
        <dbReference type="ARBA" id="ARBA00007447"/>
    </source>
</evidence>
<evidence type="ECO:0000256" key="3">
    <source>
        <dbReference type="SAM" id="Phobius"/>
    </source>
</evidence>
<reference evidence="5 6" key="1">
    <citation type="journal article" date="2021" name="Environ. Microbiol.">
        <title>Gene family expansions and transcriptome signatures uncover fungal adaptations to wood decay.</title>
        <authorList>
            <person name="Hage H."/>
            <person name="Miyauchi S."/>
            <person name="Viragh M."/>
            <person name="Drula E."/>
            <person name="Min B."/>
            <person name="Chaduli D."/>
            <person name="Navarro D."/>
            <person name="Favel A."/>
            <person name="Norest M."/>
            <person name="Lesage-Meessen L."/>
            <person name="Balint B."/>
            <person name="Merenyi Z."/>
            <person name="de Eugenio L."/>
            <person name="Morin E."/>
            <person name="Martinez A.T."/>
            <person name="Baldrian P."/>
            <person name="Stursova M."/>
            <person name="Martinez M.J."/>
            <person name="Novotny C."/>
            <person name="Magnuson J.K."/>
            <person name="Spatafora J.W."/>
            <person name="Maurice S."/>
            <person name="Pangilinan J."/>
            <person name="Andreopoulos W."/>
            <person name="LaButti K."/>
            <person name="Hundley H."/>
            <person name="Na H."/>
            <person name="Kuo A."/>
            <person name="Barry K."/>
            <person name="Lipzen A."/>
            <person name="Henrissat B."/>
            <person name="Riley R."/>
            <person name="Ahrendt S."/>
            <person name="Nagy L.G."/>
            <person name="Grigoriev I.V."/>
            <person name="Martin F."/>
            <person name="Rosso M.N."/>
        </authorList>
    </citation>
    <scope>NUCLEOTIDE SEQUENCE [LARGE SCALE GENOMIC DNA]</scope>
    <source>
        <strain evidence="5 6">CIRM-BRFM 1785</strain>
    </source>
</reference>
<dbReference type="PANTHER" id="PTHR47966">
    <property type="entry name" value="BETA-SITE APP-CLEAVING ENZYME, ISOFORM A-RELATED"/>
    <property type="match status" value="1"/>
</dbReference>
<dbReference type="SUPFAM" id="SSF50630">
    <property type="entry name" value="Acid proteases"/>
    <property type="match status" value="1"/>
</dbReference>
<dbReference type="CDD" id="cd05471">
    <property type="entry name" value="pepsin_like"/>
    <property type="match status" value="1"/>
</dbReference>
<feature type="compositionally biased region" description="Low complexity" evidence="2">
    <location>
        <begin position="161"/>
        <end position="177"/>
    </location>
</feature>
<comment type="caution">
    <text evidence="5">The sequence shown here is derived from an EMBL/GenBank/DDBJ whole genome shotgun (WGS) entry which is preliminary data.</text>
</comment>
<dbReference type="InterPro" id="IPR001461">
    <property type="entry name" value="Aspartic_peptidase_A1"/>
</dbReference>
<keyword evidence="6" id="KW-1185">Reference proteome</keyword>
<dbReference type="RefSeq" id="XP_047780850.1">
    <property type="nucleotide sequence ID" value="XM_047923118.1"/>
</dbReference>
<name>A0ABQ8KLZ8_9APHY</name>
<evidence type="ECO:0000313" key="6">
    <source>
        <dbReference type="Proteomes" id="UP000814176"/>
    </source>
</evidence>
<evidence type="ECO:0000259" key="4">
    <source>
        <dbReference type="PROSITE" id="PS51767"/>
    </source>
</evidence>
<dbReference type="PRINTS" id="PR00792">
    <property type="entry name" value="PEPSIN"/>
</dbReference>
<evidence type="ECO:0000313" key="5">
    <source>
        <dbReference type="EMBL" id="KAH9839095.1"/>
    </source>
</evidence>
<comment type="similarity">
    <text evidence="1">Belongs to the peptidase A1 family.</text>
</comment>
<accession>A0ABQ8KLZ8</accession>
<dbReference type="PANTHER" id="PTHR47966:SF6">
    <property type="entry name" value="PEPTIDASE A1 DOMAIN-CONTAINING PROTEIN"/>
    <property type="match status" value="1"/>
</dbReference>
<protein>
    <submittedName>
        <fullName evidence="5">Acid protease</fullName>
    </submittedName>
</protein>
<keyword evidence="3" id="KW-0812">Transmembrane</keyword>
<organism evidence="5 6">
    <name type="scientific">Rhodofomes roseus</name>
    <dbReference type="NCBI Taxonomy" id="34475"/>
    <lineage>
        <taxon>Eukaryota</taxon>
        <taxon>Fungi</taxon>
        <taxon>Dikarya</taxon>
        <taxon>Basidiomycota</taxon>
        <taxon>Agaricomycotina</taxon>
        <taxon>Agaricomycetes</taxon>
        <taxon>Polyporales</taxon>
        <taxon>Rhodofomes</taxon>
    </lineage>
</organism>
<dbReference type="PROSITE" id="PS51767">
    <property type="entry name" value="PEPTIDASE_A1"/>
    <property type="match status" value="1"/>
</dbReference>
<dbReference type="Proteomes" id="UP000814176">
    <property type="component" value="Unassembled WGS sequence"/>
</dbReference>
<sequence>MGRCGRGGRLHGLYPNSPLFGTHSFSSSFCLPSHSFLNMVLAAAWIPLSLAALALADPIHVPLARRTTGRRAKDVSRYPAAGDFVRSKYGFETMASKLRKRGETVGMQLTNQDYDSSYIGTISVGTPSQSFPMIMDTGSSDLWLASSSCSGCPSDTPEFTSSSSSSFKSNSSSTSSSGHGGGSNGEVSITYGSGDVQGSLGTDTVSLAGQTVSSQTFLVVDTVSTNLLDGNVTGIMGLAFQSLAATGAVPFWQALISQGSLSNPEFAFYLTRFVDDESAETEEPGGTFTIGGVNGSLYSGDITYYDLTDSTSPTYWTLTISGITVDGHSVSLGSSAANAAIDTGTTLIGGPSDAVAAIYDQIEGAEALTGQYSGYYAFPCSTKPNVTIAFGGQAWPINAADMNLGAVNTAGTYCLGGVFVLSEGSNVPSDSNSLTWVVGDTFLKNVYSVFRASPAAVGFAALSTNAGGSGSANGSSGGSSSSSSSSSNSSNAAALIKPTNGPALAAGLAITLLTSVFSGVMVLA</sequence>
<feature type="transmembrane region" description="Helical" evidence="3">
    <location>
        <begin position="503"/>
        <end position="523"/>
    </location>
</feature>
<keyword evidence="5" id="KW-0378">Hydrolase</keyword>
<dbReference type="InterPro" id="IPR033121">
    <property type="entry name" value="PEPTIDASE_A1"/>
</dbReference>
<feature type="region of interest" description="Disordered" evidence="2">
    <location>
        <begin position="160"/>
        <end position="190"/>
    </location>
</feature>
<dbReference type="EMBL" id="JADCUA010000006">
    <property type="protein sequence ID" value="KAH9839095.1"/>
    <property type="molecule type" value="Genomic_DNA"/>
</dbReference>
<proteinExistence type="inferred from homology"/>
<dbReference type="InterPro" id="IPR034164">
    <property type="entry name" value="Pepsin-like_dom"/>
</dbReference>
<keyword evidence="5" id="KW-0645">Protease</keyword>
<dbReference type="Pfam" id="PF00026">
    <property type="entry name" value="Asp"/>
    <property type="match status" value="1"/>
</dbReference>
<dbReference type="GeneID" id="72003850"/>
<keyword evidence="3" id="KW-1133">Transmembrane helix</keyword>